<dbReference type="AlphaFoldDB" id="A0A0D3BSH3"/>
<evidence type="ECO:0000256" key="9">
    <source>
        <dbReference type="ARBA" id="ARBA00023136"/>
    </source>
</evidence>
<dbReference type="SUPFAM" id="SSF52047">
    <property type="entry name" value="RNI-like"/>
    <property type="match status" value="1"/>
</dbReference>
<dbReference type="PANTHER" id="PTHR48061">
    <property type="entry name" value="LEUCINE-RICH REPEAT RECEPTOR PROTEIN KINASE EMS1-LIKE-RELATED"/>
    <property type="match status" value="1"/>
</dbReference>
<evidence type="ECO:0000256" key="6">
    <source>
        <dbReference type="ARBA" id="ARBA00022729"/>
    </source>
</evidence>
<reference evidence="15" key="2">
    <citation type="submission" date="2015-03" db="UniProtKB">
        <authorList>
            <consortium name="EnsemblPlants"/>
        </authorList>
    </citation>
    <scope>IDENTIFICATION</scope>
</reference>
<feature type="region of interest" description="Disordered" evidence="12">
    <location>
        <begin position="290"/>
        <end position="319"/>
    </location>
</feature>
<evidence type="ECO:0000256" key="7">
    <source>
        <dbReference type="ARBA" id="ARBA00022737"/>
    </source>
</evidence>
<accession>A0A0D3BSH3</accession>
<evidence type="ECO:0000256" key="11">
    <source>
        <dbReference type="ARBA" id="ARBA00023180"/>
    </source>
</evidence>
<evidence type="ECO:0000313" key="16">
    <source>
        <dbReference type="Proteomes" id="UP000032141"/>
    </source>
</evidence>
<dbReference type="eggNOG" id="KOG0619">
    <property type="taxonomic scope" value="Eukaryota"/>
</dbReference>
<dbReference type="SUPFAM" id="SSF52058">
    <property type="entry name" value="L domain-like"/>
    <property type="match status" value="2"/>
</dbReference>
<evidence type="ECO:0000256" key="4">
    <source>
        <dbReference type="ARBA" id="ARBA00022614"/>
    </source>
</evidence>
<protein>
    <recommendedName>
        <fullName evidence="14">Disease resistance R13L4/SHOC-2-like LRR domain-containing protein</fullName>
    </recommendedName>
</protein>
<dbReference type="Gramene" id="Bo4g043900.1">
    <property type="protein sequence ID" value="Bo4g043900.1"/>
    <property type="gene ID" value="Bo4g043900"/>
</dbReference>
<dbReference type="GO" id="GO:0005886">
    <property type="term" value="C:plasma membrane"/>
    <property type="evidence" value="ECO:0007669"/>
    <property type="project" value="UniProtKB-SubCell"/>
</dbReference>
<keyword evidence="7" id="KW-0677">Repeat</keyword>
<feature type="signal peptide" evidence="13">
    <location>
        <begin position="1"/>
        <end position="22"/>
    </location>
</feature>
<dbReference type="InterPro" id="IPR032675">
    <property type="entry name" value="LRR_dom_sf"/>
</dbReference>
<evidence type="ECO:0000256" key="12">
    <source>
        <dbReference type="SAM" id="MobiDB-lite"/>
    </source>
</evidence>
<dbReference type="PROSITE" id="PS51450">
    <property type="entry name" value="LRR"/>
    <property type="match status" value="1"/>
</dbReference>
<organism evidence="15 16">
    <name type="scientific">Brassica oleracea var. oleracea</name>
    <dbReference type="NCBI Taxonomy" id="109376"/>
    <lineage>
        <taxon>Eukaryota</taxon>
        <taxon>Viridiplantae</taxon>
        <taxon>Streptophyta</taxon>
        <taxon>Embryophyta</taxon>
        <taxon>Tracheophyta</taxon>
        <taxon>Spermatophyta</taxon>
        <taxon>Magnoliopsida</taxon>
        <taxon>eudicotyledons</taxon>
        <taxon>Gunneridae</taxon>
        <taxon>Pentapetalae</taxon>
        <taxon>rosids</taxon>
        <taxon>malvids</taxon>
        <taxon>Brassicales</taxon>
        <taxon>Brassicaceae</taxon>
        <taxon>Brassiceae</taxon>
        <taxon>Brassica</taxon>
    </lineage>
</organism>
<dbReference type="FunFam" id="3.80.10.10:FF:000111">
    <property type="entry name" value="LRR receptor-like serine/threonine-protein kinase ERECTA"/>
    <property type="match status" value="1"/>
</dbReference>
<name>A0A0D3BSH3_BRAOL</name>
<reference evidence="15 16" key="1">
    <citation type="journal article" date="2014" name="Genome Biol.">
        <title>Transcriptome and methylome profiling reveals relics of genome dominance in the mesopolyploid Brassica oleracea.</title>
        <authorList>
            <person name="Parkin I.A."/>
            <person name="Koh C."/>
            <person name="Tang H."/>
            <person name="Robinson S.J."/>
            <person name="Kagale S."/>
            <person name="Clarke W.E."/>
            <person name="Town C.D."/>
            <person name="Nixon J."/>
            <person name="Krishnakumar V."/>
            <person name="Bidwell S.L."/>
            <person name="Denoeud F."/>
            <person name="Belcram H."/>
            <person name="Links M.G."/>
            <person name="Just J."/>
            <person name="Clarke C."/>
            <person name="Bender T."/>
            <person name="Huebert T."/>
            <person name="Mason A.S."/>
            <person name="Pires J.C."/>
            <person name="Barker G."/>
            <person name="Moore J."/>
            <person name="Walley P.G."/>
            <person name="Manoli S."/>
            <person name="Batley J."/>
            <person name="Edwards D."/>
            <person name="Nelson M.N."/>
            <person name="Wang X."/>
            <person name="Paterson A.H."/>
            <person name="King G."/>
            <person name="Bancroft I."/>
            <person name="Chalhoub B."/>
            <person name="Sharpe A.G."/>
        </authorList>
    </citation>
    <scope>NUCLEOTIDE SEQUENCE</scope>
    <source>
        <strain evidence="15 16">cv. TO1000</strain>
    </source>
</reference>
<dbReference type="Gene3D" id="3.80.10.10">
    <property type="entry name" value="Ribonuclease Inhibitor"/>
    <property type="match status" value="5"/>
</dbReference>
<dbReference type="InterPro" id="IPR046956">
    <property type="entry name" value="RLP23-like"/>
</dbReference>
<evidence type="ECO:0000256" key="13">
    <source>
        <dbReference type="SAM" id="SignalP"/>
    </source>
</evidence>
<dbReference type="Proteomes" id="UP000032141">
    <property type="component" value="Chromosome C4"/>
</dbReference>
<keyword evidence="11" id="KW-0325">Glycoprotein</keyword>
<keyword evidence="10" id="KW-0675">Receptor</keyword>
<dbReference type="SMART" id="SM00369">
    <property type="entry name" value="LRR_TYP"/>
    <property type="match status" value="11"/>
</dbReference>
<dbReference type="InterPro" id="IPR003591">
    <property type="entry name" value="Leu-rich_rpt_typical-subtyp"/>
</dbReference>
<dbReference type="SMART" id="SM00365">
    <property type="entry name" value="LRR_SD22"/>
    <property type="match status" value="7"/>
</dbReference>
<dbReference type="PANTHER" id="PTHR48061:SF12">
    <property type="entry name" value="DISEASE RESISTANCE LIKE PROTEIN"/>
    <property type="match status" value="1"/>
</dbReference>
<feature type="domain" description="Disease resistance R13L4/SHOC-2-like LRR" evidence="14">
    <location>
        <begin position="82"/>
        <end position="206"/>
    </location>
</feature>
<evidence type="ECO:0000256" key="1">
    <source>
        <dbReference type="ARBA" id="ARBA00004251"/>
    </source>
</evidence>
<evidence type="ECO:0000256" key="2">
    <source>
        <dbReference type="ARBA" id="ARBA00009592"/>
    </source>
</evidence>
<evidence type="ECO:0000256" key="8">
    <source>
        <dbReference type="ARBA" id="ARBA00022989"/>
    </source>
</evidence>
<evidence type="ECO:0000256" key="3">
    <source>
        <dbReference type="ARBA" id="ARBA00022475"/>
    </source>
</evidence>
<keyword evidence="3" id="KW-1003">Cell membrane</keyword>
<evidence type="ECO:0000256" key="5">
    <source>
        <dbReference type="ARBA" id="ARBA00022692"/>
    </source>
</evidence>
<keyword evidence="8" id="KW-1133">Transmembrane helix</keyword>
<sequence length="908" mass="100489">MSHSRLCLLSALLLCCVFETSFLTIDALLVTGFSACRPDQIEALVQFKEEFDSRGCNHNDYVNGVRCNNVTGAVKKLHLPSGCLSGTLKPNSSLFRLQHLRYLNLSNNDFTSSPLPSAFGNLNRLEVLFLSSNGFVGQVPSSFSNLSQLSLLDLSWNELTGDFPPPLGNLSKLTRLSLSDNEFSGALDPNNSLFGLHNLRGLSLAYNYFTTSSSSFFSGFEKLNRLEILFLASNDFRGQIPSSISNLTQLSILGLDDNRLTGSILPLQNLTNLSVLGLVDNNFTGPLPSYILTRPGQNNRNRGTEPEPNRNTRNRNRTNTLKYPNGLILTMPFMSYLDLRGNHFTGPIEVSNSSLSSSRLEHLLLGYNQFEGQILDTVSKLTTLIDIDLSFLNISYPIDFRIFSSLKSLLKLDLSGNSISPASLSSDSNIPLPLRYLVLRDCNIGRFPKLLNSLQDLEVLDISKNRIKGKVPEWLWKNLPRLSFVKLAKNLFDGFEGSAEVLVNSSVNILDLFLNRFEGAMPILPLSIKILGARYNHFTGNIPLSICSRSSSLEVLDLAYNNVTGAIPHCLSNLRVVKLRKNNLEGSLPDMFSVGATLRTLDVGYNQLTGKLPRSLLNCSFIKFISVDNNRIEDTFPFWLKASRDLQVLTLSSNRFYGHISPPDQGPLGFPQLRILEVSDNNFTGNLPANYFVNWKAPSLKTNIFGRMYMTDYENGDFADEDTIDLRYKGLHMEQQMALTSYTTIDFSGNKLEGQIPESVGLLKTLIALNLSNNAFTGHIPMSLSNVSKLESLDLSRNQLTGTIPNGLGSLSFLAFIDVSYNQLKGEIPQGTQFNGQAESSFEGNAGLCGLPLQESCFHPSVPPMQHPNQEEEEEEGVAIGYAPGVLLGFVIGQVVASYKPEWLVKII</sequence>
<keyword evidence="16" id="KW-1185">Reference proteome</keyword>
<comment type="similarity">
    <text evidence="2">Belongs to the RLP family.</text>
</comment>
<dbReference type="FunFam" id="3.80.10.10:FF:000095">
    <property type="entry name" value="LRR receptor-like serine/threonine-protein kinase GSO1"/>
    <property type="match status" value="2"/>
</dbReference>
<dbReference type="InterPro" id="IPR001611">
    <property type="entry name" value="Leu-rich_rpt"/>
</dbReference>
<dbReference type="InterPro" id="IPR055414">
    <property type="entry name" value="LRR_R13L4/SHOC2-like"/>
</dbReference>
<evidence type="ECO:0000256" key="10">
    <source>
        <dbReference type="ARBA" id="ARBA00023170"/>
    </source>
</evidence>
<keyword evidence="6 13" id="KW-0732">Signal</keyword>
<keyword evidence="5" id="KW-0812">Transmembrane</keyword>
<dbReference type="Pfam" id="PF23598">
    <property type="entry name" value="LRR_14"/>
    <property type="match status" value="1"/>
</dbReference>
<dbReference type="Pfam" id="PF00560">
    <property type="entry name" value="LRR_1"/>
    <property type="match status" value="6"/>
</dbReference>
<dbReference type="HOGENOM" id="CLU_000288_18_3_1"/>
<dbReference type="STRING" id="109376.A0A0D3BSH3"/>
<keyword evidence="9" id="KW-0472">Membrane</keyword>
<evidence type="ECO:0000259" key="14">
    <source>
        <dbReference type="Pfam" id="PF23598"/>
    </source>
</evidence>
<dbReference type="OMA" id="HNDYVNG"/>
<feature type="chain" id="PRO_5002258113" description="Disease resistance R13L4/SHOC-2-like LRR domain-containing protein" evidence="13">
    <location>
        <begin position="23"/>
        <end position="908"/>
    </location>
</feature>
<evidence type="ECO:0000313" key="15">
    <source>
        <dbReference type="EnsemblPlants" id="Bo4g043900.1"/>
    </source>
</evidence>
<proteinExistence type="inferred from homology"/>
<comment type="subcellular location">
    <subcellularLocation>
        <location evidence="1">Cell membrane</location>
        <topology evidence="1">Single-pass type I membrane protein</topology>
    </subcellularLocation>
</comment>
<keyword evidence="4" id="KW-0433">Leucine-rich repeat</keyword>
<dbReference type="EnsemblPlants" id="Bo4g043900.1">
    <property type="protein sequence ID" value="Bo4g043900.1"/>
    <property type="gene ID" value="Bo4g043900"/>
</dbReference>